<comment type="caution">
    <text evidence="1">The sequence shown here is derived from an EMBL/GenBank/DDBJ whole genome shotgun (WGS) entry which is preliminary data.</text>
</comment>
<evidence type="ECO:0000313" key="1">
    <source>
        <dbReference type="EMBL" id="MDW0109413.1"/>
    </source>
</evidence>
<name>A0ABU4FXJ0_9BACL</name>
<reference evidence="1 2" key="1">
    <citation type="submission" date="2023-06" db="EMBL/GenBank/DDBJ databases">
        <title>Sporosarcina sp. nov., isolated from Korean traditional fermented seafood 'Jeotgal'.</title>
        <authorList>
            <person name="Yang A.-I."/>
            <person name="Shin N.-R."/>
        </authorList>
    </citation>
    <scope>NUCLEOTIDE SEQUENCE [LARGE SCALE GENOMIC DNA]</scope>
    <source>
        <strain evidence="1 2">KCTC3840</strain>
    </source>
</reference>
<sequence>MESIETYLETSVLTYKLYKNLRNVEKLNTFHPIGFTRTNTYLRDGKSMTAPVVTNGFVEQKTLVLMLDRKNNWRKVEVKINETYLQGWVPESAIIRLKKYD</sequence>
<organism evidence="1 2">
    <name type="scientific">Sporosarcina aquimarina</name>
    <dbReference type="NCBI Taxonomy" id="114975"/>
    <lineage>
        <taxon>Bacteria</taxon>
        <taxon>Bacillati</taxon>
        <taxon>Bacillota</taxon>
        <taxon>Bacilli</taxon>
        <taxon>Bacillales</taxon>
        <taxon>Caryophanaceae</taxon>
        <taxon>Sporosarcina</taxon>
    </lineage>
</organism>
<dbReference type="RefSeq" id="WP_317934919.1">
    <property type="nucleotide sequence ID" value="NZ_JAUBDH010000002.1"/>
</dbReference>
<evidence type="ECO:0008006" key="3">
    <source>
        <dbReference type="Google" id="ProtNLM"/>
    </source>
</evidence>
<protein>
    <recommendedName>
        <fullName evidence="3">SH3b domain-containing protein</fullName>
    </recommendedName>
</protein>
<evidence type="ECO:0000313" key="2">
    <source>
        <dbReference type="Proteomes" id="UP001280629"/>
    </source>
</evidence>
<dbReference type="Proteomes" id="UP001280629">
    <property type="component" value="Unassembled WGS sequence"/>
</dbReference>
<keyword evidence="2" id="KW-1185">Reference proteome</keyword>
<accession>A0ABU4FXJ0</accession>
<dbReference type="EMBL" id="JAUBDH010000002">
    <property type="protein sequence ID" value="MDW0109413.1"/>
    <property type="molecule type" value="Genomic_DNA"/>
</dbReference>
<gene>
    <name evidence="1" type="ORF">QT716_05005</name>
</gene>
<proteinExistence type="predicted"/>